<comment type="similarity">
    <text evidence="7">Belongs to the SMC family.</text>
</comment>
<comment type="function">
    <text evidence="7">Required for chromosome condensation and partitioning.</text>
</comment>
<feature type="binding site" evidence="7">
    <location>
        <begin position="34"/>
        <end position="41"/>
    </location>
    <ligand>
        <name>ATP</name>
        <dbReference type="ChEBI" id="CHEBI:30616"/>
    </ligand>
</feature>
<evidence type="ECO:0000259" key="9">
    <source>
        <dbReference type="Pfam" id="PF02463"/>
    </source>
</evidence>
<feature type="coiled-coil region" evidence="7">
    <location>
        <begin position="1163"/>
        <end position="1218"/>
    </location>
</feature>
<evidence type="ECO:0000256" key="5">
    <source>
        <dbReference type="ARBA" id="ARBA00023054"/>
    </source>
</evidence>
<evidence type="ECO:0000256" key="2">
    <source>
        <dbReference type="ARBA" id="ARBA00022490"/>
    </source>
</evidence>
<dbReference type="GO" id="GO:0006260">
    <property type="term" value="P:DNA replication"/>
    <property type="evidence" value="ECO:0007669"/>
    <property type="project" value="UniProtKB-UniRule"/>
</dbReference>
<dbReference type="CDD" id="cd03278">
    <property type="entry name" value="ABC_SMC_barmotin"/>
    <property type="match status" value="1"/>
</dbReference>
<comment type="subcellular location">
    <subcellularLocation>
        <location evidence="1 7">Cytoplasm</location>
    </subcellularLocation>
</comment>
<dbReference type="InterPro" id="IPR024704">
    <property type="entry name" value="SMC"/>
</dbReference>
<evidence type="ECO:0000256" key="3">
    <source>
        <dbReference type="ARBA" id="ARBA00022741"/>
    </source>
</evidence>
<feature type="region of interest" description="Disordered" evidence="8">
    <location>
        <begin position="914"/>
        <end position="936"/>
    </location>
</feature>
<dbReference type="EMBL" id="CATKSH010000007">
    <property type="protein sequence ID" value="CAI9120702.1"/>
    <property type="molecule type" value="Genomic_DNA"/>
</dbReference>
<dbReference type="GO" id="GO:0007062">
    <property type="term" value="P:sister chromatid cohesion"/>
    <property type="evidence" value="ECO:0007669"/>
    <property type="project" value="InterPro"/>
</dbReference>
<evidence type="ECO:0000256" key="1">
    <source>
        <dbReference type="ARBA" id="ARBA00004496"/>
    </source>
</evidence>
<dbReference type="GO" id="GO:0005694">
    <property type="term" value="C:chromosome"/>
    <property type="evidence" value="ECO:0007669"/>
    <property type="project" value="InterPro"/>
</dbReference>
<dbReference type="InterPro" id="IPR036277">
    <property type="entry name" value="SMC_hinge_sf"/>
</dbReference>
<feature type="coiled-coil region" evidence="7">
    <location>
        <begin position="179"/>
        <end position="213"/>
    </location>
</feature>
<feature type="coiled-coil region" evidence="7">
    <location>
        <begin position="1298"/>
        <end position="1339"/>
    </location>
</feature>
<protein>
    <recommendedName>
        <fullName evidence="7">Chromosome partition protein Smc</fullName>
    </recommendedName>
</protein>
<evidence type="ECO:0000313" key="11">
    <source>
        <dbReference type="Proteomes" id="UP001176960"/>
    </source>
</evidence>
<dbReference type="FunFam" id="3.40.50.300:FF:000901">
    <property type="entry name" value="Chromosome partition protein Smc"/>
    <property type="match status" value="1"/>
</dbReference>
<keyword evidence="6 7" id="KW-0238">DNA-binding</keyword>
<dbReference type="PIRSF" id="PIRSF005719">
    <property type="entry name" value="SMC"/>
    <property type="match status" value="1"/>
</dbReference>
<feature type="region of interest" description="Disordered" evidence="8">
    <location>
        <begin position="475"/>
        <end position="495"/>
    </location>
</feature>
<evidence type="ECO:0000256" key="8">
    <source>
        <dbReference type="SAM" id="MobiDB-lite"/>
    </source>
</evidence>
<dbReference type="GO" id="GO:0030261">
    <property type="term" value="P:chromosome condensation"/>
    <property type="evidence" value="ECO:0007669"/>
    <property type="project" value="InterPro"/>
</dbReference>
<comment type="domain">
    <text evidence="7">Contains large globular domains required for ATP hydrolysis at each terminus and a third globular domain forming a flexible hinge near the middle of the molecule. These domains are separated by coiled-coil structures.</text>
</comment>
<feature type="coiled-coil region" evidence="7">
    <location>
        <begin position="1017"/>
        <end position="1048"/>
    </location>
</feature>
<feature type="coiled-coil region" evidence="7">
    <location>
        <begin position="246"/>
        <end position="280"/>
    </location>
</feature>
<dbReference type="GO" id="GO:0016887">
    <property type="term" value="F:ATP hydrolysis activity"/>
    <property type="evidence" value="ECO:0007669"/>
    <property type="project" value="InterPro"/>
</dbReference>
<dbReference type="Pfam" id="PF02463">
    <property type="entry name" value="SMC_N"/>
    <property type="match status" value="1"/>
</dbReference>
<dbReference type="InterPro" id="IPR011890">
    <property type="entry name" value="SMC_prok"/>
</dbReference>
<reference evidence="10" key="1">
    <citation type="submission" date="2023-03" db="EMBL/GenBank/DDBJ databases">
        <authorList>
            <person name="Cleenwerck I."/>
        </authorList>
    </citation>
    <scope>NUCLEOTIDE SEQUENCE</scope>
    <source>
        <strain evidence="10">LMG 32879</strain>
    </source>
</reference>
<keyword evidence="11" id="KW-1185">Reference proteome</keyword>
<dbReference type="GO" id="GO:0005524">
    <property type="term" value="F:ATP binding"/>
    <property type="evidence" value="ECO:0007669"/>
    <property type="project" value="UniProtKB-UniRule"/>
</dbReference>
<dbReference type="GO" id="GO:0005737">
    <property type="term" value="C:cytoplasm"/>
    <property type="evidence" value="ECO:0007669"/>
    <property type="project" value="UniProtKB-SubCell"/>
</dbReference>
<evidence type="ECO:0000256" key="7">
    <source>
        <dbReference type="HAMAP-Rule" id="MF_01894"/>
    </source>
</evidence>
<sequence>MTAKITRLRIAGFKSFADAATVEILPGLTGVVGPNGCGKSNVVEAMRWAMGESSARALRGGELDDLIFAGTSARPARNQAEVTLWLEDARGLAPGPFTDAEELEITRKAERGAGSDFRLNGRSVRARDVTTMFADLSSGARSSSIISQNRVGTLINAKPDERRALLEEAAGISGLHARRHDAELKLRQTEANLARSEDLRLQIEQRLETLGEQTLQARRYRAIAENLRDDEATLQALLHARAHHVITQTEEALATARSILAEAQERAAAEETQEQQFQARLPAAQATSDAARARLERLRVLVETATLAEAEAARTLEAALTRSGEGEADARAAEARLAETEAALRADIAEGDRLEHAAAALPQRLASAQHERETAEQTLQERQARLQNANEALVEARIEADSRRQALQAAQIQHDSLLAEVGALEAELDGLRAELPAEDALRELTREETTLTASRAATAAALERAIQARQDAELHAERADHTRAEVEKQGADHAAEQARLKTQLDDLKTQIAEFERQHAAAAASLESEDARAAFATGEQDAFEAAKRAEAAEEAARTDSGKADAEKLASAAARQELAQRSVIARREHETALTAFKRLEAHASQATRDCDAAGNGLVTEARLIEAREGARLAEDALRILDQKIGEHESRLAGSRQSRDAAAAAVQEAEAELLRLRARRDGLAPNADAEADPLHPSVIDLLDIPETWSRAVAAALADGLDASLGEDPSLSHSWRALPPSPSTDLPPSAIPLSSLVTAPPALSRALEAVGVIDDPQAGPALQTRLARGLALVTRDGALWRWDGYRVSGGRPSHAAQKLERRHALIRLDRLLAETEAALTPLQATAGQAAEALTRIEDALAALRRDRHPTEQKATQARRHEATLDAQATAANAAMQIALRERDATQAALAEARQRLDDASSALRALPDSETAEREERVTRDRAQEAHLALTVATQARIQATRVLETVRETRRQSSLRHEAATNRIETLVPALAHTRREFEQAEQRQQDRNRLAAALDPLKARQAQEEAHAARERARQQVETLRLALQADESRLGDLVVRHRQLSERRVSLLGREAVLLPRLEAQIRARDAAREKRDRLPEVTNVDDLEMVALAAQGATDSARGALDEARTSQMLLEAENTRVVEAIARIKPRIEAGAARGESLRRERDEALRRLGLFQAALREAESEPERLRIAMEKQQEALADAETAVTEAEAAFMTLENSTREAASRKTAEHKRAVAAREDEIRLAERLEQGRAARDALLAAGPAPDIAPPEDVSEQAESGLRRRLSRLARERDALGPVNLRAEQEHDEARAQSDLLAREHEDLQEAINRLRGSIGHLNREGREKLQAVFAEVDRNFQTLFGRMFSGGRAHLALVGSDDPLEAGLEIYAQPPGKKLSTLSLLSGGEQALTALSLVFATFRCQPAPICVLDEVDAPLDDANVERLCGLVRDMASEAGTRFLVVTHHQLTMAHMDRLFGVTMQERGVSRVLSVDLSSATAFADKMPEDSVS</sequence>
<comment type="caution">
    <text evidence="10">The sequence shown here is derived from an EMBL/GenBank/DDBJ whole genome shotgun (WGS) entry which is preliminary data.</text>
</comment>
<name>A0AA35VAF7_9PROT</name>
<evidence type="ECO:0000256" key="6">
    <source>
        <dbReference type="ARBA" id="ARBA00023125"/>
    </source>
</evidence>
<feature type="compositionally biased region" description="Basic and acidic residues" evidence="8">
    <location>
        <begin position="927"/>
        <end position="936"/>
    </location>
</feature>
<dbReference type="SUPFAM" id="SSF52540">
    <property type="entry name" value="P-loop containing nucleoside triphosphate hydrolases"/>
    <property type="match status" value="1"/>
</dbReference>
<dbReference type="InterPro" id="IPR027417">
    <property type="entry name" value="P-loop_NTPase"/>
</dbReference>
<dbReference type="PANTHER" id="PTHR43977">
    <property type="entry name" value="STRUCTURAL MAINTENANCE OF CHROMOSOMES PROTEIN 3"/>
    <property type="match status" value="1"/>
</dbReference>
<feature type="coiled-coil region" evidence="7">
    <location>
        <begin position="330"/>
        <end position="434"/>
    </location>
</feature>
<dbReference type="HAMAP" id="MF_01894">
    <property type="entry name" value="Smc_prok"/>
    <property type="match status" value="1"/>
</dbReference>
<dbReference type="GO" id="GO:0007059">
    <property type="term" value="P:chromosome segregation"/>
    <property type="evidence" value="ECO:0007669"/>
    <property type="project" value="UniProtKB-UniRule"/>
</dbReference>
<evidence type="ECO:0000256" key="4">
    <source>
        <dbReference type="ARBA" id="ARBA00022840"/>
    </source>
</evidence>
<proteinExistence type="inferred from homology"/>
<dbReference type="GO" id="GO:0003677">
    <property type="term" value="F:DNA binding"/>
    <property type="evidence" value="ECO:0007669"/>
    <property type="project" value="UniProtKB-UniRule"/>
</dbReference>
<keyword evidence="5 7" id="KW-0175">Coiled coil</keyword>
<dbReference type="Gene3D" id="3.40.50.300">
    <property type="entry name" value="P-loop containing nucleotide triphosphate hydrolases"/>
    <property type="match status" value="2"/>
</dbReference>
<dbReference type="InterPro" id="IPR003395">
    <property type="entry name" value="RecF/RecN/SMC_N"/>
</dbReference>
<feature type="domain" description="RecF/RecN/SMC N-terminal" evidence="9">
    <location>
        <begin position="5"/>
        <end position="1484"/>
    </location>
</feature>
<comment type="subunit">
    <text evidence="7">Homodimer.</text>
</comment>
<evidence type="ECO:0000313" key="10">
    <source>
        <dbReference type="EMBL" id="CAI9120702.1"/>
    </source>
</evidence>
<keyword evidence="2 7" id="KW-0963">Cytoplasm</keyword>
<dbReference type="SUPFAM" id="SSF75553">
    <property type="entry name" value="Smc hinge domain"/>
    <property type="match status" value="1"/>
</dbReference>
<keyword evidence="3 7" id="KW-0547">Nucleotide-binding</keyword>
<accession>A0AA35VAF7</accession>
<organism evidence="10 11">
    <name type="scientific">Brytella acorum</name>
    <dbReference type="NCBI Taxonomy" id="2959299"/>
    <lineage>
        <taxon>Bacteria</taxon>
        <taxon>Pseudomonadati</taxon>
        <taxon>Pseudomonadota</taxon>
        <taxon>Alphaproteobacteria</taxon>
        <taxon>Acetobacterales</taxon>
        <taxon>Acetobacteraceae</taxon>
        <taxon>Brytella</taxon>
    </lineage>
</organism>
<gene>
    <name evidence="7" type="primary">smc</name>
    <name evidence="10" type="ORF">LMG32879_001540</name>
</gene>
<dbReference type="RefSeq" id="WP_289841373.1">
    <property type="nucleotide sequence ID" value="NZ_CATKSH010000007.1"/>
</dbReference>
<keyword evidence="4 7" id="KW-0067">ATP-binding</keyword>
<dbReference type="Proteomes" id="UP001176960">
    <property type="component" value="Unassembled WGS sequence"/>
</dbReference>